<evidence type="ECO:0000313" key="4">
    <source>
        <dbReference type="Proteomes" id="UP000769617"/>
    </source>
</evidence>
<dbReference type="PROSITE" id="PS50937">
    <property type="entry name" value="HTH_MERR_2"/>
    <property type="match status" value="1"/>
</dbReference>
<sequence>MLLRVGELAKRTGLTVRTLHHYDEIGLLKPSMRSDAGYRLYRRQDVARLHHIQALRSLGMSLTDIGALLDRPSSSLTAVIERQIQMLERKIADQAQLRDRLVALHRQFENGDEPEMDDWLKTLEMMTMYDRYFTREELDRLPLYRVDDDRQAEWKTLIGEAQDLIRQGVPPSYRAAQELAQRWMTTLERDTAGDPTLLDKLNAMHANEPEVQAQMGISTQVSEYVMRAFAESKLAIYHRYLSEEEFSFMRQRYPQRMHEWPTLMAKLRQQLEQGTPPQAPAVQQLAREWLELLRSFAGDDPATHEKIRRANEQEPALQANVWMTERMKEYLGKAIAHLTAS</sequence>
<evidence type="ECO:0000256" key="1">
    <source>
        <dbReference type="ARBA" id="ARBA00023125"/>
    </source>
</evidence>
<organism evidence="3 4">
    <name type="scientific">Billgrantia antri</name>
    <dbReference type="NCBI Taxonomy" id="2846777"/>
    <lineage>
        <taxon>Bacteria</taxon>
        <taxon>Pseudomonadati</taxon>
        <taxon>Pseudomonadota</taxon>
        <taxon>Gammaproteobacteria</taxon>
        <taxon>Oceanospirillales</taxon>
        <taxon>Halomonadaceae</taxon>
        <taxon>Billgrantia</taxon>
    </lineage>
</organism>
<dbReference type="CDD" id="cd04788">
    <property type="entry name" value="HTH_NolA-AlbR"/>
    <property type="match status" value="1"/>
</dbReference>
<dbReference type="PANTHER" id="PTHR30204:SF90">
    <property type="entry name" value="HTH-TYPE TRANSCRIPTIONAL ACTIVATOR MTA"/>
    <property type="match status" value="1"/>
</dbReference>
<dbReference type="InterPro" id="IPR012925">
    <property type="entry name" value="TipAS_dom"/>
</dbReference>
<reference evidence="3 4" key="1">
    <citation type="submission" date="2021-07" db="EMBL/GenBank/DDBJ databases">
        <authorList>
            <person name="So Y."/>
        </authorList>
    </citation>
    <scope>NUCLEOTIDE SEQUENCE [LARGE SCALE GENOMIC DNA]</scope>
    <source>
        <strain evidence="3 4">Y3S6</strain>
    </source>
</reference>
<dbReference type="InterPro" id="IPR047057">
    <property type="entry name" value="MerR_fam"/>
</dbReference>
<dbReference type="Gene3D" id="1.10.1660.10">
    <property type="match status" value="1"/>
</dbReference>
<dbReference type="Pfam" id="PF07739">
    <property type="entry name" value="TipAS"/>
    <property type="match status" value="2"/>
</dbReference>
<proteinExistence type="predicted"/>
<dbReference type="SMART" id="SM00422">
    <property type="entry name" value="HTH_MERR"/>
    <property type="match status" value="1"/>
</dbReference>
<dbReference type="PRINTS" id="PR00040">
    <property type="entry name" value="HTHMERR"/>
</dbReference>
<keyword evidence="1" id="KW-0238">DNA-binding</keyword>
<keyword evidence="4" id="KW-1185">Reference proteome</keyword>
<accession>A0ABS6ZSJ2</accession>
<dbReference type="EMBL" id="JAHYCA010000006">
    <property type="protein sequence ID" value="MBW6392805.1"/>
    <property type="molecule type" value="Genomic_DNA"/>
</dbReference>
<evidence type="ECO:0000259" key="2">
    <source>
        <dbReference type="PROSITE" id="PS50937"/>
    </source>
</evidence>
<protein>
    <submittedName>
        <fullName evidence="3">MerR family transcriptional regulator</fullName>
    </submittedName>
</protein>
<gene>
    <name evidence="3" type="ORF">KPL81_16745</name>
</gene>
<comment type="caution">
    <text evidence="3">The sequence shown here is derived from an EMBL/GenBank/DDBJ whole genome shotgun (WGS) entry which is preliminary data.</text>
</comment>
<dbReference type="PANTHER" id="PTHR30204">
    <property type="entry name" value="REDOX-CYCLING DRUG-SENSING TRANSCRIPTIONAL ACTIVATOR SOXR"/>
    <property type="match status" value="1"/>
</dbReference>
<dbReference type="SUPFAM" id="SSF46955">
    <property type="entry name" value="Putative DNA-binding domain"/>
    <property type="match status" value="1"/>
</dbReference>
<name>A0ABS6ZSJ2_9GAMM</name>
<dbReference type="InterPro" id="IPR009061">
    <property type="entry name" value="DNA-bd_dom_put_sf"/>
</dbReference>
<dbReference type="InterPro" id="IPR000551">
    <property type="entry name" value="MerR-type_HTH_dom"/>
</dbReference>
<evidence type="ECO:0000313" key="3">
    <source>
        <dbReference type="EMBL" id="MBW6392805.1"/>
    </source>
</evidence>
<dbReference type="RefSeq" id="WP_219793147.1">
    <property type="nucleotide sequence ID" value="NZ_JAHYCA010000006.1"/>
</dbReference>
<feature type="domain" description="HTH merR-type" evidence="2">
    <location>
        <begin position="2"/>
        <end position="71"/>
    </location>
</feature>
<dbReference type="Proteomes" id="UP000769617">
    <property type="component" value="Unassembled WGS sequence"/>
</dbReference>
<dbReference type="PROSITE" id="PS00552">
    <property type="entry name" value="HTH_MERR_1"/>
    <property type="match status" value="1"/>
</dbReference>
<dbReference type="Pfam" id="PF13411">
    <property type="entry name" value="MerR_1"/>
    <property type="match status" value="1"/>
</dbReference>